<keyword evidence="2" id="KW-1185">Reference proteome</keyword>
<gene>
    <name evidence="1" type="ORF">GMARGA_LOCUS15858</name>
</gene>
<evidence type="ECO:0000313" key="1">
    <source>
        <dbReference type="EMBL" id="CAG8745808.1"/>
    </source>
</evidence>
<reference evidence="1 2" key="1">
    <citation type="submission" date="2021-06" db="EMBL/GenBank/DDBJ databases">
        <authorList>
            <person name="Kallberg Y."/>
            <person name="Tangrot J."/>
            <person name="Rosling A."/>
        </authorList>
    </citation>
    <scope>NUCLEOTIDE SEQUENCE [LARGE SCALE GENOMIC DNA]</scope>
    <source>
        <strain evidence="1 2">120-4 pot B 10/14</strain>
    </source>
</reference>
<dbReference type="Proteomes" id="UP000789901">
    <property type="component" value="Unassembled WGS sequence"/>
</dbReference>
<evidence type="ECO:0000313" key="2">
    <source>
        <dbReference type="Proteomes" id="UP000789901"/>
    </source>
</evidence>
<protein>
    <submittedName>
        <fullName evidence="1">5664_t:CDS:1</fullName>
    </submittedName>
</protein>
<feature type="non-terminal residue" evidence="1">
    <location>
        <position position="1"/>
    </location>
</feature>
<proteinExistence type="predicted"/>
<comment type="caution">
    <text evidence="1">The sequence shown here is derived from an EMBL/GenBank/DDBJ whole genome shotgun (WGS) entry which is preliminary data.</text>
</comment>
<accession>A0ABN7V964</accession>
<sequence>PANDGKYPCKLCPPGSLPIRNPKHGMGYTNLMNHLIAKHENFKLIYQRSIGNVTFTAIIVAPTKKIANDMNITLVGYDVRAYFYLLIEGFPNLENRLEKLQAFIVKQNVLQMAEEPMTMKG</sequence>
<name>A0ABN7V964_GIGMA</name>
<organism evidence="1 2">
    <name type="scientific">Gigaspora margarita</name>
    <dbReference type="NCBI Taxonomy" id="4874"/>
    <lineage>
        <taxon>Eukaryota</taxon>
        <taxon>Fungi</taxon>
        <taxon>Fungi incertae sedis</taxon>
        <taxon>Mucoromycota</taxon>
        <taxon>Glomeromycotina</taxon>
        <taxon>Glomeromycetes</taxon>
        <taxon>Diversisporales</taxon>
        <taxon>Gigasporaceae</taxon>
        <taxon>Gigaspora</taxon>
    </lineage>
</organism>
<dbReference type="EMBL" id="CAJVQB010011179">
    <property type="protein sequence ID" value="CAG8745808.1"/>
    <property type="molecule type" value="Genomic_DNA"/>
</dbReference>